<dbReference type="STRING" id="3476.A0A2P5D856"/>
<dbReference type="GO" id="GO:0030388">
    <property type="term" value="P:fructose 1,6-bisphosphate metabolic process"/>
    <property type="evidence" value="ECO:0007669"/>
    <property type="project" value="TreeGrafter"/>
</dbReference>
<dbReference type="PANTHER" id="PTHR11556">
    <property type="entry name" value="FRUCTOSE-1,6-BISPHOSPHATASE-RELATED"/>
    <property type="match status" value="1"/>
</dbReference>
<evidence type="ECO:0000313" key="2">
    <source>
        <dbReference type="Proteomes" id="UP000237105"/>
    </source>
</evidence>
<evidence type="ECO:0000313" key="1">
    <source>
        <dbReference type="EMBL" id="PON69452.1"/>
    </source>
</evidence>
<dbReference type="PANTHER" id="PTHR11556:SF41">
    <property type="entry name" value="FRUCTOSE-1,6-BISPHOSPHATASE, CYTOSOLIC"/>
    <property type="match status" value="1"/>
</dbReference>
<sequence length="88" mass="9668">MGQKPINGRACKNLIRLAGNSNVQLQLAVSTGSGVDSFTPDPSLGNFILTRINIRIPKIKMNSVNEGTTRNWDEPIAKYVEKCKFHPG</sequence>
<dbReference type="GO" id="GO:0005986">
    <property type="term" value="P:sucrose biosynthetic process"/>
    <property type="evidence" value="ECO:0007669"/>
    <property type="project" value="TreeGrafter"/>
</dbReference>
<dbReference type="GO" id="GO:0005829">
    <property type="term" value="C:cytosol"/>
    <property type="evidence" value="ECO:0007669"/>
    <property type="project" value="TreeGrafter"/>
</dbReference>
<dbReference type="EMBL" id="JXTB01000056">
    <property type="protein sequence ID" value="PON69452.1"/>
    <property type="molecule type" value="Genomic_DNA"/>
</dbReference>
<dbReference type="AlphaFoldDB" id="A0A2P5D856"/>
<organism evidence="1 2">
    <name type="scientific">Parasponia andersonii</name>
    <name type="common">Sponia andersonii</name>
    <dbReference type="NCBI Taxonomy" id="3476"/>
    <lineage>
        <taxon>Eukaryota</taxon>
        <taxon>Viridiplantae</taxon>
        <taxon>Streptophyta</taxon>
        <taxon>Embryophyta</taxon>
        <taxon>Tracheophyta</taxon>
        <taxon>Spermatophyta</taxon>
        <taxon>Magnoliopsida</taxon>
        <taxon>eudicotyledons</taxon>
        <taxon>Gunneridae</taxon>
        <taxon>Pentapetalae</taxon>
        <taxon>rosids</taxon>
        <taxon>fabids</taxon>
        <taxon>Rosales</taxon>
        <taxon>Cannabaceae</taxon>
        <taxon>Parasponia</taxon>
    </lineage>
</organism>
<name>A0A2P5D856_PARAD</name>
<dbReference type="GO" id="GO:0042132">
    <property type="term" value="F:fructose 1,6-bisphosphate 1-phosphatase activity"/>
    <property type="evidence" value="ECO:0007669"/>
    <property type="project" value="TreeGrafter"/>
</dbReference>
<proteinExistence type="predicted"/>
<dbReference type="InterPro" id="IPR000146">
    <property type="entry name" value="FBPase_class-1"/>
</dbReference>
<accession>A0A2P5D856</accession>
<dbReference type="GO" id="GO:0006000">
    <property type="term" value="P:fructose metabolic process"/>
    <property type="evidence" value="ECO:0007669"/>
    <property type="project" value="TreeGrafter"/>
</dbReference>
<dbReference type="GO" id="GO:0006094">
    <property type="term" value="P:gluconeogenesis"/>
    <property type="evidence" value="ECO:0007669"/>
    <property type="project" value="TreeGrafter"/>
</dbReference>
<reference evidence="2" key="1">
    <citation type="submission" date="2016-06" db="EMBL/GenBank/DDBJ databases">
        <title>Parallel loss of symbiosis genes in relatives of nitrogen-fixing non-legume Parasponia.</title>
        <authorList>
            <person name="Van Velzen R."/>
            <person name="Holmer R."/>
            <person name="Bu F."/>
            <person name="Rutten L."/>
            <person name="Van Zeijl A."/>
            <person name="Liu W."/>
            <person name="Santuari L."/>
            <person name="Cao Q."/>
            <person name="Sharma T."/>
            <person name="Shen D."/>
            <person name="Roswanjaya Y."/>
            <person name="Wardhani T."/>
            <person name="Kalhor M.S."/>
            <person name="Jansen J."/>
            <person name="Van den Hoogen J."/>
            <person name="Gungor B."/>
            <person name="Hartog M."/>
            <person name="Hontelez J."/>
            <person name="Verver J."/>
            <person name="Yang W.-C."/>
            <person name="Schijlen E."/>
            <person name="Repin R."/>
            <person name="Schilthuizen M."/>
            <person name="Schranz E."/>
            <person name="Heidstra R."/>
            <person name="Miyata K."/>
            <person name="Fedorova E."/>
            <person name="Kohlen W."/>
            <person name="Bisseling T."/>
            <person name="Smit S."/>
            <person name="Geurts R."/>
        </authorList>
    </citation>
    <scope>NUCLEOTIDE SEQUENCE [LARGE SCALE GENOMIC DNA]</scope>
    <source>
        <strain evidence="2">cv. WU1-14</strain>
    </source>
</reference>
<comment type="caution">
    <text evidence="1">The sequence shown here is derived from an EMBL/GenBank/DDBJ whole genome shotgun (WGS) entry which is preliminary data.</text>
</comment>
<keyword evidence="2" id="KW-1185">Reference proteome</keyword>
<gene>
    <name evidence="1" type="ORF">PanWU01x14_088930</name>
</gene>
<protein>
    <submittedName>
        <fullName evidence="1">Fructose-1,6-bisphosphatase class 1/Sedoheputulose-1,7-bisphosphatase</fullName>
    </submittedName>
</protein>
<dbReference type="Proteomes" id="UP000237105">
    <property type="component" value="Unassembled WGS sequence"/>
</dbReference>
<dbReference type="OrthoDB" id="9540059at2759"/>
<dbReference type="GO" id="GO:0006002">
    <property type="term" value="P:fructose 6-phosphate metabolic process"/>
    <property type="evidence" value="ECO:0007669"/>
    <property type="project" value="TreeGrafter"/>
</dbReference>
<dbReference type="SUPFAM" id="SSF56655">
    <property type="entry name" value="Carbohydrate phosphatase"/>
    <property type="match status" value="1"/>
</dbReference>